<reference evidence="2" key="3">
    <citation type="journal article" date="2018" name="Aquaculture">
        <title>Complete genome sequence of a white spot syndrome virus associated with a disease incursion in Australia.</title>
        <authorList>
            <person name="Oakey J."/>
            <person name="Smith C.S."/>
        </authorList>
    </citation>
    <scope>NUCLEOTIDE SEQUENCE [LARGE SCALE GENOMIC DNA]</scope>
    <source>
        <strain evidence="2">WSSV-AU</strain>
    </source>
</reference>
<accession>K7WHZ6</accession>
<name>K7WHZ6_9VIRU</name>
<evidence type="ECO:0000313" key="3">
    <source>
        <dbReference type="Proteomes" id="UP000277283"/>
    </source>
</evidence>
<dbReference type="Proteomes" id="UP000277283">
    <property type="component" value="Segment"/>
</dbReference>
<sequence length="99" mass="11235">MAILTKFFVDVEYCTLDGNVPDSESETLSHNPPTPPEFVELIVVSLLMAPENQLFFFMYTKKFTPTNINGANIINMIIKRNILSKRGGKTIQMSFFQSL</sequence>
<reference evidence="3" key="2">
    <citation type="submission" date="2012-08" db="EMBL/GenBank/DDBJ databases">
        <authorList>
            <person name="Choi T.-J."/>
        </authorList>
    </citation>
    <scope>NUCLEOTIDE SEQUENCE [LARGE SCALE GENOMIC DNA]</scope>
    <source>
        <strain evidence="3">K-LV1</strain>
    </source>
</reference>
<dbReference type="Proteomes" id="UP000267516">
    <property type="component" value="Segment"/>
</dbReference>
<evidence type="ECO:0000313" key="1">
    <source>
        <dbReference type="EMBL" id="AFX59833.1"/>
    </source>
</evidence>
<reference evidence="1" key="1">
    <citation type="submission" date="2012-08" db="EMBL/GenBank/DDBJ databases">
        <title>Cassytha pubescens and C. glabella (Lauraceae) are not disjunctly distributed between Australia and the Ryukyu Archipelago of Japan - evidence from morphological and molecular data.</title>
        <authorList>
            <person name="Kokubugata G."/>
            <person name="Nakamura K."/>
            <person name="Forster P.I."/>
            <person name="Wilson G.W."/>
            <person name="Holland A.E."/>
            <person name="Hirayama Y."/>
            <person name="Yokota M."/>
        </authorList>
    </citation>
    <scope>NUCLEOTIDE SEQUENCE</scope>
    <source>
        <strain evidence="1">K-LV1</strain>
    </source>
</reference>
<evidence type="ECO:0000313" key="2">
    <source>
        <dbReference type="EMBL" id="ATU83666.1"/>
    </source>
</evidence>
<gene>
    <name evidence="1" type="ORF">wssv_04560</name>
</gene>
<dbReference type="EMBL" id="JX515788">
    <property type="protein sequence ID" value="AFX59833.1"/>
    <property type="molecule type" value="Genomic_DNA"/>
</dbReference>
<dbReference type="EMBL" id="MF768985">
    <property type="protein sequence ID" value="ATU83666.1"/>
    <property type="molecule type" value="Genomic_DNA"/>
</dbReference>
<organism evidence="1 3">
    <name type="scientific">White spot syndrome virus</name>
    <dbReference type="NCBI Taxonomy" id="342409"/>
    <lineage>
        <taxon>Viruses</taxon>
        <taxon>Viruses incertae sedis</taxon>
        <taxon>Naldaviricetes</taxon>
        <taxon>Nimaviridae</taxon>
        <taxon>Whispovirus</taxon>
    </lineage>
</organism>
<protein>
    <submittedName>
        <fullName evidence="2">ORF1325</fullName>
    </submittedName>
    <submittedName>
        <fullName evidence="1">Wsv456</fullName>
    </submittedName>
</protein>
<proteinExistence type="predicted"/>